<dbReference type="Pfam" id="PF13609">
    <property type="entry name" value="Porin_4"/>
    <property type="match status" value="1"/>
</dbReference>
<dbReference type="GO" id="GO:0015288">
    <property type="term" value="F:porin activity"/>
    <property type="evidence" value="ECO:0007669"/>
    <property type="project" value="UniProtKB-KW"/>
</dbReference>
<dbReference type="Gene3D" id="2.40.160.10">
    <property type="entry name" value="Porin"/>
    <property type="match status" value="1"/>
</dbReference>
<evidence type="ECO:0000256" key="4">
    <source>
        <dbReference type="ARBA" id="ARBA00022452"/>
    </source>
</evidence>
<keyword evidence="6 11" id="KW-0732">Signal</keyword>
<dbReference type="CDD" id="cd00342">
    <property type="entry name" value="gram_neg_porins"/>
    <property type="match status" value="1"/>
</dbReference>
<dbReference type="AlphaFoldDB" id="A0A1N7RUD0"/>
<evidence type="ECO:0000256" key="9">
    <source>
        <dbReference type="ARBA" id="ARBA00023136"/>
    </source>
</evidence>
<dbReference type="GO" id="GO:0009279">
    <property type="term" value="C:cell outer membrane"/>
    <property type="evidence" value="ECO:0007669"/>
    <property type="project" value="UniProtKB-SubCell"/>
</dbReference>
<dbReference type="InterPro" id="IPR002299">
    <property type="entry name" value="Porin_Neis"/>
</dbReference>
<organism evidence="13 14">
    <name type="scientific">Paraburkholderia ribeironis</name>
    <dbReference type="NCBI Taxonomy" id="1247936"/>
    <lineage>
        <taxon>Bacteria</taxon>
        <taxon>Pseudomonadati</taxon>
        <taxon>Pseudomonadota</taxon>
        <taxon>Betaproteobacteria</taxon>
        <taxon>Burkholderiales</taxon>
        <taxon>Burkholderiaceae</taxon>
        <taxon>Paraburkholderia</taxon>
    </lineage>
</organism>
<evidence type="ECO:0000313" key="14">
    <source>
        <dbReference type="Proteomes" id="UP000187012"/>
    </source>
</evidence>
<evidence type="ECO:0000313" key="13">
    <source>
        <dbReference type="EMBL" id="SIT38323.1"/>
    </source>
</evidence>
<evidence type="ECO:0000256" key="8">
    <source>
        <dbReference type="ARBA" id="ARBA00023114"/>
    </source>
</evidence>
<dbReference type="EMBL" id="CYGX02000015">
    <property type="protein sequence ID" value="SIT38323.1"/>
    <property type="molecule type" value="Genomic_DNA"/>
</dbReference>
<dbReference type="PRINTS" id="PR00184">
    <property type="entry name" value="NEISSPPORIN"/>
</dbReference>
<evidence type="ECO:0000256" key="5">
    <source>
        <dbReference type="ARBA" id="ARBA00022692"/>
    </source>
</evidence>
<evidence type="ECO:0000256" key="3">
    <source>
        <dbReference type="ARBA" id="ARBA00022448"/>
    </source>
</evidence>
<evidence type="ECO:0000259" key="12">
    <source>
        <dbReference type="Pfam" id="PF13609"/>
    </source>
</evidence>
<feature type="signal peptide" evidence="11">
    <location>
        <begin position="1"/>
        <end position="21"/>
    </location>
</feature>
<dbReference type="GO" id="GO:0046930">
    <property type="term" value="C:pore complex"/>
    <property type="evidence" value="ECO:0007669"/>
    <property type="project" value="UniProtKB-KW"/>
</dbReference>
<evidence type="ECO:0000256" key="11">
    <source>
        <dbReference type="SAM" id="SignalP"/>
    </source>
</evidence>
<keyword evidence="10" id="KW-0998">Cell outer membrane</keyword>
<keyword evidence="4" id="KW-1134">Transmembrane beta strand</keyword>
<keyword evidence="3" id="KW-0813">Transport</keyword>
<protein>
    <submittedName>
        <fullName evidence="13">Outer membrane porin, OmpC family</fullName>
    </submittedName>
</protein>
<evidence type="ECO:0000256" key="7">
    <source>
        <dbReference type="ARBA" id="ARBA00023065"/>
    </source>
</evidence>
<dbReference type="Proteomes" id="UP000187012">
    <property type="component" value="Unassembled WGS sequence"/>
</dbReference>
<evidence type="ECO:0000256" key="10">
    <source>
        <dbReference type="ARBA" id="ARBA00023237"/>
    </source>
</evidence>
<proteinExistence type="predicted"/>
<gene>
    <name evidence="13" type="ORF">BN2475_150031</name>
</gene>
<dbReference type="STRING" id="1247936.BN2475_150031"/>
<evidence type="ECO:0000256" key="6">
    <source>
        <dbReference type="ARBA" id="ARBA00022729"/>
    </source>
</evidence>
<comment type="subcellular location">
    <subcellularLocation>
        <location evidence="1">Cell outer membrane</location>
        <topology evidence="1">Multi-pass membrane protein</topology>
    </subcellularLocation>
</comment>
<reference evidence="13 14" key="1">
    <citation type="submission" date="2016-12" db="EMBL/GenBank/DDBJ databases">
        <authorList>
            <person name="Song W.-J."/>
            <person name="Kurnit D.M."/>
        </authorList>
    </citation>
    <scope>NUCLEOTIDE SEQUENCE [LARGE SCALE GENOMIC DNA]</scope>
    <source>
        <strain evidence="13 14">STM7296</strain>
    </source>
</reference>
<dbReference type="OrthoDB" id="8982743at2"/>
<dbReference type="SUPFAM" id="SSF56935">
    <property type="entry name" value="Porins"/>
    <property type="match status" value="1"/>
</dbReference>
<dbReference type="PANTHER" id="PTHR34501">
    <property type="entry name" value="PROTEIN YDDL-RELATED"/>
    <property type="match status" value="1"/>
</dbReference>
<keyword evidence="8" id="KW-0626">Porin</keyword>
<feature type="domain" description="Porin" evidence="12">
    <location>
        <begin position="11"/>
        <end position="370"/>
    </location>
</feature>
<accession>A0A1N7RUD0</accession>
<dbReference type="InterPro" id="IPR033900">
    <property type="entry name" value="Gram_neg_porin_domain"/>
</dbReference>
<comment type="subunit">
    <text evidence="2">Homotrimer.</text>
</comment>
<name>A0A1N7RUD0_9BURK</name>
<keyword evidence="9" id="KW-0472">Membrane</keyword>
<evidence type="ECO:0000256" key="1">
    <source>
        <dbReference type="ARBA" id="ARBA00004571"/>
    </source>
</evidence>
<keyword evidence="7" id="KW-0406">Ion transport</keyword>
<dbReference type="PANTHER" id="PTHR34501:SF9">
    <property type="entry name" value="MAJOR OUTER MEMBRANE PROTEIN P.IA"/>
    <property type="match status" value="1"/>
</dbReference>
<feature type="chain" id="PRO_5012681575" evidence="11">
    <location>
        <begin position="22"/>
        <end position="411"/>
    </location>
</feature>
<keyword evidence="5" id="KW-0812">Transmembrane</keyword>
<sequence>MKKSYFWVGPVVALAAANAHAQSSVTLYGLIDLGINYVNSAQTGRNADGSLNGKSLVSMSDGATRGYGGSRWGLKGSEDLGNGLSAIFTIENGYNIVNGAIAQGGAMFGRQAYVGLSSTKLGTIMFGRQYDTQSDFVVNYSPAIIAGISGSVPGDVDGLGHTRRVNNAIKYLSQNYRGLTFGGLYSLGGKAGDFTGSQIWALGANYAIGDFSAGVGYFNARDPNLSSFGNSPSSGGPATNNLGSLGSLTTAQSNPIYAGYASAHTFEIYSAGASYKFGPATFAASFSHSAFDSLGDLSAGPNPFHYSGTAIFNTATATISYLATPALLIGGAYTYTHGGGAGGNGSATYHQGIFAAQYFLSKRTELYFVGVYQAATGTDSLGQPAVANIELMPPSSTSRQFVGRVGIIQRF</sequence>
<dbReference type="InterPro" id="IPR023614">
    <property type="entry name" value="Porin_dom_sf"/>
</dbReference>
<dbReference type="GO" id="GO:0006811">
    <property type="term" value="P:monoatomic ion transport"/>
    <property type="evidence" value="ECO:0007669"/>
    <property type="project" value="UniProtKB-KW"/>
</dbReference>
<evidence type="ECO:0000256" key="2">
    <source>
        <dbReference type="ARBA" id="ARBA00011233"/>
    </source>
</evidence>
<dbReference type="RefSeq" id="WP_094778978.1">
    <property type="nucleotide sequence ID" value="NZ_CYGX02000015.1"/>
</dbReference>
<dbReference type="InterPro" id="IPR050298">
    <property type="entry name" value="Gram-neg_bact_OMP"/>
</dbReference>
<keyword evidence="14" id="KW-1185">Reference proteome</keyword>